<dbReference type="Proteomes" id="UP001178888">
    <property type="component" value="Unassembled WGS sequence"/>
</dbReference>
<dbReference type="NCBIfam" id="TIGR00268">
    <property type="entry name" value="ATP-dependent sacrificial sulfur transferase LarE"/>
    <property type="match status" value="1"/>
</dbReference>
<dbReference type="Pfam" id="PF02540">
    <property type="entry name" value="NAD_synthase"/>
    <property type="match status" value="1"/>
</dbReference>
<organism evidence="4 5">
    <name type="scientific">Bacillus salipaludis</name>
    <dbReference type="NCBI Taxonomy" id="2547811"/>
    <lineage>
        <taxon>Bacteria</taxon>
        <taxon>Bacillati</taxon>
        <taxon>Bacillota</taxon>
        <taxon>Bacilli</taxon>
        <taxon>Bacillales</taxon>
        <taxon>Bacillaceae</taxon>
        <taxon>Bacillus</taxon>
    </lineage>
</organism>
<dbReference type="PANTHER" id="PTHR43169:SF2">
    <property type="entry name" value="NAD_GMP SYNTHASE DOMAIN-CONTAINING PROTEIN"/>
    <property type="match status" value="1"/>
</dbReference>
<evidence type="ECO:0000313" key="3">
    <source>
        <dbReference type="EMBL" id="MDQ6596126.1"/>
    </source>
</evidence>
<dbReference type="CDD" id="cd01990">
    <property type="entry name" value="LarE-like"/>
    <property type="match status" value="1"/>
</dbReference>
<dbReference type="InterPro" id="IPR022310">
    <property type="entry name" value="NAD/GMP_synthase"/>
</dbReference>
<feature type="domain" description="NAD/GMP synthase" evidence="2">
    <location>
        <begin position="8"/>
        <end position="79"/>
    </location>
</feature>
<comment type="caution">
    <text evidence="4">The sequence shown here is derived from an EMBL/GenBank/DDBJ whole genome shotgun (WGS) entry which is preliminary data.</text>
</comment>
<reference evidence="4 5" key="1">
    <citation type="submission" date="2019-03" db="EMBL/GenBank/DDBJ databases">
        <title>Bacillus niacini sp. nov. a Nicotinate-Metabolizing Mesophile Isolated from Soil.</title>
        <authorList>
            <person name="Zhang G."/>
        </authorList>
    </citation>
    <scope>NUCLEOTIDE SEQUENCE [LARGE SCALE GENOMIC DNA]</scope>
    <source>
        <strain evidence="4 5">WN066</strain>
    </source>
</reference>
<reference evidence="3" key="2">
    <citation type="submission" date="2023-08" db="EMBL/GenBank/DDBJ databases">
        <title>Nitrogen cycling bacteria in agricultural field soils.</title>
        <authorList>
            <person name="Jang J."/>
        </authorList>
    </citation>
    <scope>NUCLEOTIDE SEQUENCE</scope>
    <source>
        <strain evidence="3">PS3-36</strain>
    </source>
</reference>
<dbReference type="PIRSF" id="PIRSF006661">
    <property type="entry name" value="PP-lp_UCP006661"/>
    <property type="match status" value="1"/>
</dbReference>
<dbReference type="InterPro" id="IPR052188">
    <property type="entry name" value="Ni-pincer_cofactor_biosynth"/>
</dbReference>
<evidence type="ECO:0000259" key="2">
    <source>
        <dbReference type="Pfam" id="PF02540"/>
    </source>
</evidence>
<dbReference type="AlphaFoldDB" id="A0A4R5VLY5"/>
<dbReference type="RefSeq" id="WP_133337449.1">
    <property type="nucleotide sequence ID" value="NZ_JAVGVR010000001.1"/>
</dbReference>
<name>A0A4R5VLY5_9BACI</name>
<dbReference type="EMBL" id="JAVGVR010000001">
    <property type="protein sequence ID" value="MDQ6596126.1"/>
    <property type="molecule type" value="Genomic_DNA"/>
</dbReference>
<gene>
    <name evidence="4" type="primary">larE</name>
    <name evidence="4" type="ORF">E2K98_20590</name>
    <name evidence="3" type="ORF">RCG21_06915</name>
</gene>
<dbReference type="InterPro" id="IPR014729">
    <property type="entry name" value="Rossmann-like_a/b/a_fold"/>
</dbReference>
<feature type="active site" description="Nucleophile and sulfur donor" evidence="1">
    <location>
        <position position="174"/>
    </location>
</feature>
<evidence type="ECO:0000313" key="5">
    <source>
        <dbReference type="Proteomes" id="UP000295132"/>
    </source>
</evidence>
<sequence>MNEKYERLKDILNEMGNVVVAFSGGVDSTFLLKVAVDVLGVENVLAVTADSETYPSSELEEAKKLAKLIGATHKVIETSELDIPGYAENDRNRCYFCKNGLFEEIVPIMHQKGFQNVVYGLIADDMSEHRPGVRAAREHGVRGPLQEANLFKEEIRELSKQLNLPTWEKPSFACLSSRIAYGERITKEKLTKVEKSEAYLKLLGIRQVRVRTHEEIARIEVEPQDMQLILANHQEIQENLQRFGYKYVTLDLQGYVSGSMNKVLTPSFIKGESLMENKKIEDI</sequence>
<protein>
    <submittedName>
        <fullName evidence="4">ATP-dependent sacrificial sulfur transferase LarE</fullName>
    </submittedName>
</protein>
<evidence type="ECO:0000313" key="6">
    <source>
        <dbReference type="Proteomes" id="UP001178888"/>
    </source>
</evidence>
<evidence type="ECO:0000256" key="1">
    <source>
        <dbReference type="PIRSR" id="PIRSR006661-1"/>
    </source>
</evidence>
<dbReference type="InterPro" id="IPR005232">
    <property type="entry name" value="LarE"/>
</dbReference>
<dbReference type="Gene3D" id="3.40.50.620">
    <property type="entry name" value="HUPs"/>
    <property type="match status" value="1"/>
</dbReference>
<proteinExistence type="predicted"/>
<dbReference type="EMBL" id="SMYO01000010">
    <property type="protein sequence ID" value="TDK59102.1"/>
    <property type="molecule type" value="Genomic_DNA"/>
</dbReference>
<dbReference type="PANTHER" id="PTHR43169">
    <property type="entry name" value="EXSB FAMILY PROTEIN"/>
    <property type="match status" value="1"/>
</dbReference>
<dbReference type="SUPFAM" id="SSF52402">
    <property type="entry name" value="Adenine nucleotide alpha hydrolases-like"/>
    <property type="match status" value="1"/>
</dbReference>
<evidence type="ECO:0000313" key="4">
    <source>
        <dbReference type="EMBL" id="TDK59102.1"/>
    </source>
</evidence>
<keyword evidence="4" id="KW-0808">Transferase</keyword>
<dbReference type="Proteomes" id="UP000295132">
    <property type="component" value="Unassembled WGS sequence"/>
</dbReference>
<keyword evidence="6" id="KW-1185">Reference proteome</keyword>
<accession>A0A4R5VLY5</accession>
<dbReference type="GO" id="GO:0006163">
    <property type="term" value="P:purine nucleotide metabolic process"/>
    <property type="evidence" value="ECO:0007669"/>
    <property type="project" value="UniProtKB-ARBA"/>
</dbReference>
<dbReference type="GO" id="GO:0016783">
    <property type="term" value="F:sulfurtransferase activity"/>
    <property type="evidence" value="ECO:0007669"/>
    <property type="project" value="InterPro"/>
</dbReference>